<proteinExistence type="predicted"/>
<feature type="region of interest" description="Disordered" evidence="1">
    <location>
        <begin position="79"/>
        <end position="99"/>
    </location>
</feature>
<reference evidence="3 4" key="1">
    <citation type="submission" date="2020-04" db="EMBL/GenBank/DDBJ databases">
        <authorList>
            <person name="Klaysubun C."/>
            <person name="Duangmal K."/>
            <person name="Lipun K."/>
        </authorList>
    </citation>
    <scope>NUCLEOTIDE SEQUENCE [LARGE SCALE GENOMIC DNA]</scope>
    <source>
        <strain evidence="3 4">K10HN5</strain>
    </source>
</reference>
<evidence type="ECO:0000313" key="4">
    <source>
        <dbReference type="Proteomes" id="UP000820669"/>
    </source>
</evidence>
<keyword evidence="4" id="KW-1185">Reference proteome</keyword>
<organism evidence="3 4">
    <name type="scientific">Pseudonocardia acidicola</name>
    <dbReference type="NCBI Taxonomy" id="2724939"/>
    <lineage>
        <taxon>Bacteria</taxon>
        <taxon>Bacillati</taxon>
        <taxon>Actinomycetota</taxon>
        <taxon>Actinomycetes</taxon>
        <taxon>Pseudonocardiales</taxon>
        <taxon>Pseudonocardiaceae</taxon>
        <taxon>Pseudonocardia</taxon>
    </lineage>
</organism>
<dbReference type="Pfam" id="PF20068">
    <property type="entry name" value="Amphi-Trp"/>
    <property type="match status" value="1"/>
</dbReference>
<feature type="compositionally biased region" description="Low complexity" evidence="1">
    <location>
        <begin position="79"/>
        <end position="91"/>
    </location>
</feature>
<gene>
    <name evidence="3" type="ORF">HF526_18430</name>
</gene>
<dbReference type="RefSeq" id="WP_169382763.1">
    <property type="nucleotide sequence ID" value="NZ_JAAXLA010000034.1"/>
</dbReference>
<evidence type="ECO:0000256" key="1">
    <source>
        <dbReference type="SAM" id="MobiDB-lite"/>
    </source>
</evidence>
<sequence length="99" mass="10464">MSDVEFTRKGWLAREDAARWLSALAAALAKGGDVDMEVGGSRVRLTVPDHVRTEFEVEVDGDEIELELELKWSTAGRADAATATQAAAGAAPAPPRSAV</sequence>
<protein>
    <submittedName>
        <fullName evidence="3">Amphi-Trp domain-containing protein</fullName>
    </submittedName>
</protein>
<dbReference type="Proteomes" id="UP000820669">
    <property type="component" value="Unassembled WGS sequence"/>
</dbReference>
<evidence type="ECO:0000259" key="2">
    <source>
        <dbReference type="Pfam" id="PF20068"/>
    </source>
</evidence>
<dbReference type="EMBL" id="JAAXLA010000034">
    <property type="protein sequence ID" value="NMH99272.1"/>
    <property type="molecule type" value="Genomic_DNA"/>
</dbReference>
<accession>A0ABX1SEG9</accession>
<dbReference type="NCBIfam" id="TIGR04354">
    <property type="entry name" value="amphi-Trp"/>
    <property type="match status" value="1"/>
</dbReference>
<evidence type="ECO:0000313" key="3">
    <source>
        <dbReference type="EMBL" id="NMH99272.1"/>
    </source>
</evidence>
<name>A0ABX1SEG9_9PSEU</name>
<dbReference type="InterPro" id="IPR027598">
    <property type="entry name" value="Amphi-Trp_dom"/>
</dbReference>
<feature type="domain" description="Amphi-Trp" evidence="2">
    <location>
        <begin position="4"/>
        <end position="80"/>
    </location>
</feature>
<comment type="caution">
    <text evidence="3">The sequence shown here is derived from an EMBL/GenBank/DDBJ whole genome shotgun (WGS) entry which is preliminary data.</text>
</comment>